<feature type="compositionally biased region" description="Basic residues" evidence="1">
    <location>
        <begin position="147"/>
        <end position="156"/>
    </location>
</feature>
<name>A0A0C3C1G7_PILCF</name>
<dbReference type="EMBL" id="KN832991">
    <property type="protein sequence ID" value="KIM83457.1"/>
    <property type="molecule type" value="Genomic_DNA"/>
</dbReference>
<reference evidence="3" key="2">
    <citation type="submission" date="2015-01" db="EMBL/GenBank/DDBJ databases">
        <title>Evolutionary Origins and Diversification of the Mycorrhizal Mutualists.</title>
        <authorList>
            <consortium name="DOE Joint Genome Institute"/>
            <consortium name="Mycorrhizal Genomics Consortium"/>
            <person name="Kohler A."/>
            <person name="Kuo A."/>
            <person name="Nagy L.G."/>
            <person name="Floudas D."/>
            <person name="Copeland A."/>
            <person name="Barry K.W."/>
            <person name="Cichocki N."/>
            <person name="Veneault-Fourrey C."/>
            <person name="LaButti K."/>
            <person name="Lindquist E.A."/>
            <person name="Lipzen A."/>
            <person name="Lundell T."/>
            <person name="Morin E."/>
            <person name="Murat C."/>
            <person name="Riley R."/>
            <person name="Ohm R."/>
            <person name="Sun H."/>
            <person name="Tunlid A."/>
            <person name="Henrissat B."/>
            <person name="Grigoriev I.V."/>
            <person name="Hibbett D.S."/>
            <person name="Martin F."/>
        </authorList>
    </citation>
    <scope>NUCLEOTIDE SEQUENCE [LARGE SCALE GENOMIC DNA]</scope>
    <source>
        <strain evidence="3">F 1598</strain>
    </source>
</reference>
<dbReference type="AlphaFoldDB" id="A0A0C3C1G7"/>
<dbReference type="HOGENOM" id="CLU_091435_0_0_1"/>
<reference evidence="2 3" key="1">
    <citation type="submission" date="2014-04" db="EMBL/GenBank/DDBJ databases">
        <authorList>
            <consortium name="DOE Joint Genome Institute"/>
            <person name="Kuo A."/>
            <person name="Tarkka M."/>
            <person name="Buscot F."/>
            <person name="Kohler A."/>
            <person name="Nagy L.G."/>
            <person name="Floudas D."/>
            <person name="Copeland A."/>
            <person name="Barry K.W."/>
            <person name="Cichocki N."/>
            <person name="Veneault-Fourrey C."/>
            <person name="LaButti K."/>
            <person name="Lindquist E.A."/>
            <person name="Lipzen A."/>
            <person name="Lundell T."/>
            <person name="Morin E."/>
            <person name="Murat C."/>
            <person name="Sun H."/>
            <person name="Tunlid A."/>
            <person name="Henrissat B."/>
            <person name="Grigoriev I.V."/>
            <person name="Hibbett D.S."/>
            <person name="Martin F."/>
            <person name="Nordberg H.P."/>
            <person name="Cantor M.N."/>
            <person name="Hua S.X."/>
        </authorList>
    </citation>
    <scope>NUCLEOTIDE SEQUENCE [LARGE SCALE GENOMIC DNA]</scope>
    <source>
        <strain evidence="2 3">F 1598</strain>
    </source>
</reference>
<evidence type="ECO:0000313" key="2">
    <source>
        <dbReference type="EMBL" id="KIM83457.1"/>
    </source>
</evidence>
<feature type="compositionally biased region" description="Polar residues" evidence="1">
    <location>
        <begin position="134"/>
        <end position="146"/>
    </location>
</feature>
<proteinExistence type="predicted"/>
<protein>
    <submittedName>
        <fullName evidence="2">Uncharacterized protein</fullName>
    </submittedName>
</protein>
<accession>A0A0C3C1G7</accession>
<dbReference type="Proteomes" id="UP000054166">
    <property type="component" value="Unassembled WGS sequence"/>
</dbReference>
<sequence length="266" mass="29126">MIFSSPYAFASASTQRGALSVDEGCLTYSDGRDTWEGYEPEWNDPAAFHDSESDIVMNGADRSEGSVPYDIHDHTTSSSAAPELTQSDNMKVDQHGISTEGTVARPNDTCDSAHASLSASLHRQRNKTHRNPPSAGQNQSPPATTTFKKHTAPRKSQKVESKRPRTRPPCPFGCGKTFNRLLDSQRHADTSNSCASRGRSSQPIACPVCHKRISTRPDAVRRHLLKKHRLSARAAKKAVATATPMMILPVTIMPTNVNRGIIHLIF</sequence>
<gene>
    <name evidence="2" type="ORF">PILCRDRAFT_819702</name>
</gene>
<feature type="region of interest" description="Disordered" evidence="1">
    <location>
        <begin position="119"/>
        <end position="172"/>
    </location>
</feature>
<keyword evidence="3" id="KW-1185">Reference proteome</keyword>
<evidence type="ECO:0000313" key="3">
    <source>
        <dbReference type="Proteomes" id="UP000054166"/>
    </source>
</evidence>
<dbReference type="InParanoid" id="A0A0C3C1G7"/>
<organism evidence="2 3">
    <name type="scientific">Piloderma croceum (strain F 1598)</name>
    <dbReference type="NCBI Taxonomy" id="765440"/>
    <lineage>
        <taxon>Eukaryota</taxon>
        <taxon>Fungi</taxon>
        <taxon>Dikarya</taxon>
        <taxon>Basidiomycota</taxon>
        <taxon>Agaricomycotina</taxon>
        <taxon>Agaricomycetes</taxon>
        <taxon>Agaricomycetidae</taxon>
        <taxon>Atheliales</taxon>
        <taxon>Atheliaceae</taxon>
        <taxon>Piloderma</taxon>
    </lineage>
</organism>
<dbReference type="Gene3D" id="3.30.160.60">
    <property type="entry name" value="Classic Zinc Finger"/>
    <property type="match status" value="1"/>
</dbReference>
<dbReference type="OrthoDB" id="654211at2759"/>
<feature type="compositionally biased region" description="Polar residues" evidence="1">
    <location>
        <begin position="76"/>
        <end position="89"/>
    </location>
</feature>
<feature type="region of interest" description="Disordered" evidence="1">
    <location>
        <begin position="59"/>
        <end position="89"/>
    </location>
</feature>
<evidence type="ECO:0000256" key="1">
    <source>
        <dbReference type="SAM" id="MobiDB-lite"/>
    </source>
</evidence>